<comment type="caution">
    <text evidence="7">The sequence shown here is derived from an EMBL/GenBank/DDBJ whole genome shotgun (WGS) entry which is preliminary data.</text>
</comment>
<dbReference type="GO" id="GO:0008194">
    <property type="term" value="F:UDP-glycosyltransferase activity"/>
    <property type="evidence" value="ECO:0007669"/>
    <property type="project" value="InterPro"/>
</dbReference>
<feature type="transmembrane region" description="Helical" evidence="5">
    <location>
        <begin position="479"/>
        <end position="499"/>
    </location>
</feature>
<accession>A0A8S1C9B5</accession>
<dbReference type="Pfam" id="PF00201">
    <property type="entry name" value="UDPGT"/>
    <property type="match status" value="1"/>
</dbReference>
<evidence type="ECO:0000256" key="6">
    <source>
        <dbReference type="SAM" id="SignalP"/>
    </source>
</evidence>
<keyword evidence="8" id="KW-1185">Reference proteome</keyword>
<gene>
    <name evidence="7" type="ORF">CLODIP_2_CD05073</name>
</gene>
<dbReference type="EMBL" id="CADEPI010000008">
    <property type="protein sequence ID" value="CAB3362219.1"/>
    <property type="molecule type" value="Genomic_DNA"/>
</dbReference>
<keyword evidence="5" id="KW-0812">Transmembrane</keyword>
<keyword evidence="2" id="KW-0328">Glycosyltransferase</keyword>
<dbReference type="PANTHER" id="PTHR48043">
    <property type="entry name" value="EG:EG0003.4 PROTEIN-RELATED"/>
    <property type="match status" value="1"/>
</dbReference>
<evidence type="ECO:0000256" key="4">
    <source>
        <dbReference type="SAM" id="MobiDB-lite"/>
    </source>
</evidence>
<sequence length="528" mass="59736">MIFKMRWISLLVLAATCVAYGHGARILAIFPFISKSHIIVLNGLTVELSKRGHEMVVVSGFPQSKKLPNYTDIDLMPALKEVIENGPSKNLFEISDMPFYMVHMMMWGFGYHVTEVVANTPQFQSVLEDKKGFDLVIAEVFMNEAFYGLANHFKAPLVLVCPFGGFHFHNYAFANPIPLSFYPNPSLEYSDRMSIIERLTNFLYTKSFDLGYYLYSIPKQDALSKKIFGPDTPHVTELESNAVVVLVNQHFTLNYPRPLMPNIIEVGGMHVSREVKPLDKDFKDFLDGAKEGAIYFSMGSNLKSELMGEERIKALVEAFSDLPQRVLWKWESDQMPGNPSNLKVASWMPQQEILAHPNVQVFITHGGLLSAQEAAFHGVTLVGIPIFGDQKLNMRKAQLGGYGILLDFNNITKASVKWALNEAIHNKKIKEAARQRSFQYRDQPESPLDRAVYWVEYALRHKNAKHLRSAGADLNWVQLGMWDVYAALLAPFIFLYWLCRKCCSKKGQKPAPDAVKAKTSGASKKKKQ</sequence>
<evidence type="ECO:0000313" key="8">
    <source>
        <dbReference type="Proteomes" id="UP000494165"/>
    </source>
</evidence>
<keyword evidence="5" id="KW-0472">Membrane</keyword>
<dbReference type="Proteomes" id="UP000494165">
    <property type="component" value="Unassembled WGS sequence"/>
</dbReference>
<dbReference type="AlphaFoldDB" id="A0A8S1C9B5"/>
<evidence type="ECO:0008006" key="9">
    <source>
        <dbReference type="Google" id="ProtNLM"/>
    </source>
</evidence>
<protein>
    <recommendedName>
        <fullName evidence="9">Glucuronosyltransferase</fullName>
    </recommendedName>
</protein>
<evidence type="ECO:0000256" key="5">
    <source>
        <dbReference type="SAM" id="Phobius"/>
    </source>
</evidence>
<dbReference type="Gene3D" id="3.40.50.2000">
    <property type="entry name" value="Glycogen Phosphorylase B"/>
    <property type="match status" value="2"/>
</dbReference>
<evidence type="ECO:0000256" key="1">
    <source>
        <dbReference type="ARBA" id="ARBA00009995"/>
    </source>
</evidence>
<evidence type="ECO:0000256" key="2">
    <source>
        <dbReference type="ARBA" id="ARBA00022676"/>
    </source>
</evidence>
<dbReference type="InterPro" id="IPR050271">
    <property type="entry name" value="UDP-glycosyltransferase"/>
</dbReference>
<feature type="region of interest" description="Disordered" evidence="4">
    <location>
        <begin position="506"/>
        <end position="528"/>
    </location>
</feature>
<dbReference type="SUPFAM" id="SSF53756">
    <property type="entry name" value="UDP-Glycosyltransferase/glycogen phosphorylase"/>
    <property type="match status" value="1"/>
</dbReference>
<evidence type="ECO:0000313" key="7">
    <source>
        <dbReference type="EMBL" id="CAB3362219.1"/>
    </source>
</evidence>
<dbReference type="CDD" id="cd03784">
    <property type="entry name" value="GT1_Gtf-like"/>
    <property type="match status" value="1"/>
</dbReference>
<organism evidence="7 8">
    <name type="scientific">Cloeon dipterum</name>
    <dbReference type="NCBI Taxonomy" id="197152"/>
    <lineage>
        <taxon>Eukaryota</taxon>
        <taxon>Metazoa</taxon>
        <taxon>Ecdysozoa</taxon>
        <taxon>Arthropoda</taxon>
        <taxon>Hexapoda</taxon>
        <taxon>Insecta</taxon>
        <taxon>Pterygota</taxon>
        <taxon>Palaeoptera</taxon>
        <taxon>Ephemeroptera</taxon>
        <taxon>Pisciforma</taxon>
        <taxon>Baetidae</taxon>
        <taxon>Cloeon</taxon>
    </lineage>
</organism>
<evidence type="ECO:0000256" key="3">
    <source>
        <dbReference type="ARBA" id="ARBA00022679"/>
    </source>
</evidence>
<dbReference type="FunFam" id="3.40.50.2000:FF:000050">
    <property type="entry name" value="UDP-glucuronosyltransferase"/>
    <property type="match status" value="1"/>
</dbReference>
<comment type="similarity">
    <text evidence="1">Belongs to the UDP-glycosyltransferase family.</text>
</comment>
<feature type="signal peptide" evidence="6">
    <location>
        <begin position="1"/>
        <end position="23"/>
    </location>
</feature>
<name>A0A8S1C9B5_9INSE</name>
<dbReference type="OrthoDB" id="5835829at2759"/>
<feature type="chain" id="PRO_5035802272" description="Glucuronosyltransferase" evidence="6">
    <location>
        <begin position="24"/>
        <end position="528"/>
    </location>
</feature>
<proteinExistence type="inferred from homology"/>
<keyword evidence="6" id="KW-0732">Signal</keyword>
<keyword evidence="3" id="KW-0808">Transferase</keyword>
<reference evidence="7 8" key="1">
    <citation type="submission" date="2020-04" db="EMBL/GenBank/DDBJ databases">
        <authorList>
            <person name="Alioto T."/>
            <person name="Alioto T."/>
            <person name="Gomez Garrido J."/>
        </authorList>
    </citation>
    <scope>NUCLEOTIDE SEQUENCE [LARGE SCALE GENOMIC DNA]</scope>
</reference>
<keyword evidence="5" id="KW-1133">Transmembrane helix</keyword>
<dbReference type="PANTHER" id="PTHR48043:SF159">
    <property type="entry name" value="EG:EG0003.4 PROTEIN-RELATED"/>
    <property type="match status" value="1"/>
</dbReference>
<dbReference type="InterPro" id="IPR002213">
    <property type="entry name" value="UDP_glucos_trans"/>
</dbReference>